<sequence length="290" mass="32914">MQIPNDLIKLKSQIEQEVQTHFDSYAYEQTSLILDSTGPSFTKQYFMLNAIGMNGLSQLHEIHAFSGSTFALFGYFAFASGQHRVSLDALCHPDAEKIFRKQHHPQSLSGIRAICNLLVGRSAFPSIQPLLASLEYMFGDFVEQPFANFGTNIHIYMTKNSQLELLVLSNNDQCSPELHDLRLQPIKNIVAMAANVPFVYGGIQPNTPYSDPVYNPDYLPALKRIAQTDKQCLISTPWRAGKKGNRHYVKCYPAGNARWQMLKDFARLVSGRRNQTWSRDMYAAFKMNNH</sequence>
<dbReference type="RefSeq" id="WP_212675770.1">
    <property type="nucleotide sequence ID" value="NZ_JAGSPJ010000004.1"/>
</dbReference>
<evidence type="ECO:0000313" key="2">
    <source>
        <dbReference type="Proteomes" id="UP000678545"/>
    </source>
</evidence>
<keyword evidence="2" id="KW-1185">Reference proteome</keyword>
<dbReference type="AlphaFoldDB" id="A0A941E6H1"/>
<reference evidence="1" key="1">
    <citation type="submission" date="2021-04" db="EMBL/GenBank/DDBJ databases">
        <title>novel species isolated from subtropical streams in China.</title>
        <authorList>
            <person name="Lu H."/>
        </authorList>
    </citation>
    <scope>NUCLEOTIDE SEQUENCE</scope>
    <source>
        <strain evidence="1">FT137W</strain>
    </source>
</reference>
<dbReference type="EMBL" id="JAGSPJ010000004">
    <property type="protein sequence ID" value="MBR7800653.1"/>
    <property type="molecule type" value="Genomic_DNA"/>
</dbReference>
<proteinExistence type="predicted"/>
<protein>
    <submittedName>
        <fullName evidence="1">Uncharacterized protein</fullName>
    </submittedName>
</protein>
<gene>
    <name evidence="1" type="ORF">KDM90_11650</name>
</gene>
<accession>A0A941E6H1</accession>
<dbReference type="Proteomes" id="UP000678545">
    <property type="component" value="Unassembled WGS sequence"/>
</dbReference>
<evidence type="ECO:0000313" key="1">
    <source>
        <dbReference type="EMBL" id="MBR7800653.1"/>
    </source>
</evidence>
<comment type="caution">
    <text evidence="1">The sequence shown here is derived from an EMBL/GenBank/DDBJ whole genome shotgun (WGS) entry which is preliminary data.</text>
</comment>
<name>A0A941E6H1_9BURK</name>
<organism evidence="1 2">
    <name type="scientific">Undibacterium fentianense</name>
    <dbReference type="NCBI Taxonomy" id="2828728"/>
    <lineage>
        <taxon>Bacteria</taxon>
        <taxon>Pseudomonadati</taxon>
        <taxon>Pseudomonadota</taxon>
        <taxon>Betaproteobacteria</taxon>
        <taxon>Burkholderiales</taxon>
        <taxon>Oxalobacteraceae</taxon>
        <taxon>Undibacterium</taxon>
    </lineage>
</organism>